<dbReference type="InterPro" id="IPR050272">
    <property type="entry name" value="Isochorismatase-like_hydrls"/>
</dbReference>
<evidence type="ECO:0000313" key="4">
    <source>
        <dbReference type="Proteomes" id="UP000013961"/>
    </source>
</evidence>
<dbReference type="InterPro" id="IPR036380">
    <property type="entry name" value="Isochorismatase-like_sf"/>
</dbReference>
<protein>
    <submittedName>
        <fullName evidence="3">Isochorismatase family protein</fullName>
    </submittedName>
</protein>
<dbReference type="Proteomes" id="UP000013961">
    <property type="component" value="Chromosome"/>
</dbReference>
<gene>
    <name evidence="3" type="ORF">MASS_2485</name>
</gene>
<dbReference type="Gene3D" id="3.40.50.850">
    <property type="entry name" value="Isochorismatase-like"/>
    <property type="match status" value="1"/>
</dbReference>
<organism evidence="3 4">
    <name type="scientific">Mycobacteroides abscessus subsp. bolletii 50594</name>
    <dbReference type="NCBI Taxonomy" id="1303024"/>
    <lineage>
        <taxon>Bacteria</taxon>
        <taxon>Bacillati</taxon>
        <taxon>Actinomycetota</taxon>
        <taxon>Actinomycetes</taxon>
        <taxon>Mycobacteriales</taxon>
        <taxon>Mycobacteriaceae</taxon>
        <taxon>Mycobacteroides</taxon>
        <taxon>Mycobacteroides abscessus</taxon>
    </lineage>
</organism>
<dbReference type="EMBL" id="CP004374">
    <property type="protein sequence ID" value="AGM29087.1"/>
    <property type="molecule type" value="Genomic_DNA"/>
</dbReference>
<dbReference type="GO" id="GO:0016787">
    <property type="term" value="F:hydrolase activity"/>
    <property type="evidence" value="ECO:0007669"/>
    <property type="project" value="UniProtKB-KW"/>
</dbReference>
<evidence type="ECO:0000259" key="2">
    <source>
        <dbReference type="Pfam" id="PF00857"/>
    </source>
</evidence>
<dbReference type="CDD" id="cd00431">
    <property type="entry name" value="cysteine_hydrolases"/>
    <property type="match status" value="1"/>
</dbReference>
<dbReference type="PANTHER" id="PTHR43540:SF6">
    <property type="entry name" value="ISOCHORISMATASE-LIKE DOMAIN-CONTAINING PROTEIN"/>
    <property type="match status" value="1"/>
</dbReference>
<dbReference type="InterPro" id="IPR000868">
    <property type="entry name" value="Isochorismatase-like_dom"/>
</dbReference>
<keyword evidence="1" id="KW-0378">Hydrolase</keyword>
<dbReference type="AlphaFoldDB" id="A0AB33ABD7"/>
<dbReference type="SUPFAM" id="SSF52499">
    <property type="entry name" value="Isochorismatase-like hydrolases"/>
    <property type="match status" value="1"/>
</dbReference>
<name>A0AB33ABD7_9MYCO</name>
<feature type="domain" description="Isochorismatase-like" evidence="2">
    <location>
        <begin position="46"/>
        <end position="216"/>
    </location>
</feature>
<accession>A0AB33ABD7</accession>
<proteinExistence type="predicted"/>
<dbReference type="KEGG" id="mabb:MASS_2485"/>
<evidence type="ECO:0000256" key="1">
    <source>
        <dbReference type="ARBA" id="ARBA00022801"/>
    </source>
</evidence>
<dbReference type="Pfam" id="PF00857">
    <property type="entry name" value="Isochorismatase"/>
    <property type="match status" value="1"/>
</dbReference>
<reference evidence="3 4" key="1">
    <citation type="journal article" date="2013" name="Genome Announc.">
        <title>Complete Genome Sequence of Mycobacterium massiliense Clinical Strain Asan 50594, Belonging to the Type II Genotype.</title>
        <authorList>
            <person name="Kim B.J."/>
            <person name="Kim B.R."/>
            <person name="Hong S.H."/>
            <person name="Seok S.H."/>
            <person name="Kook Y.H."/>
            <person name="Kim B.J."/>
        </authorList>
    </citation>
    <scope>NUCLEOTIDE SEQUENCE [LARGE SCALE GENOMIC DNA]</scope>
    <source>
        <strain evidence="3 4">50594</strain>
    </source>
</reference>
<dbReference type="PANTHER" id="PTHR43540">
    <property type="entry name" value="PEROXYUREIDOACRYLATE/UREIDOACRYLATE AMIDOHYDROLASE-RELATED"/>
    <property type="match status" value="1"/>
</dbReference>
<evidence type="ECO:0000313" key="3">
    <source>
        <dbReference type="EMBL" id="AGM29087.1"/>
    </source>
</evidence>
<sequence>MAEDCPTYETLNSQCRSLGAHRRSIPPEMALVATAAQRVPRGMSETALLVIDMFNTYRHPDADQLAANVATIVEPLAGLVSRAQAHTDMDLIYVNDNHGDFTAGPSAIVGAALQGAHPELVSPLVPEGKFQFVTKVRHSIFYASPLEYLLGRLRTRQLILSGQVTEQCVLYSALDAYVRHFDVVIPTDAVAPIDPPLGESAVEMMRRNMRAELCTSTGCMH</sequence>